<reference evidence="1" key="2">
    <citation type="submission" date="2020-05" db="UniProtKB">
        <authorList>
            <consortium name="EnsemblMetazoa"/>
        </authorList>
    </citation>
    <scope>IDENTIFICATION</scope>
    <source>
        <strain evidence="1">IAEA</strain>
    </source>
</reference>
<evidence type="ECO:0000313" key="2">
    <source>
        <dbReference type="Proteomes" id="UP000092460"/>
    </source>
</evidence>
<name>A0A1B0BGW3_9MUSC</name>
<evidence type="ECO:0000313" key="1">
    <source>
        <dbReference type="EnsemblMetazoa" id="GPPI029658-PA"/>
    </source>
</evidence>
<proteinExistence type="predicted"/>
<dbReference type="Proteomes" id="UP000092460">
    <property type="component" value="Unassembled WGS sequence"/>
</dbReference>
<protein>
    <submittedName>
        <fullName evidence="1">Uncharacterized protein</fullName>
    </submittedName>
</protein>
<sequence length="200" mass="22043">MLKWSSQRRLSQNGDSTPIRIITNDNRYFVPRDAVDDEGAIKLLEAFKGVLDEALALNPLTPNIVELKNPPVQGTISLRLFVNEAVSAQLFSISFTRSSRNFCCTSRTLFTDLVSLSVSVSTAGKRIPSFKLNCSEELEENFLHFFLRLGGAIGPLDVIESVDRRFGVESSASKYSSELSESVSGLLILHLTISTNLVTV</sequence>
<dbReference type="AlphaFoldDB" id="A0A1B0BGW3"/>
<reference evidence="2" key="1">
    <citation type="submission" date="2015-01" db="EMBL/GenBank/DDBJ databases">
        <authorList>
            <person name="Aksoy S."/>
            <person name="Warren W."/>
            <person name="Wilson R.K."/>
        </authorList>
    </citation>
    <scope>NUCLEOTIDE SEQUENCE [LARGE SCALE GENOMIC DNA]</scope>
    <source>
        <strain evidence="2">IAEA</strain>
    </source>
</reference>
<keyword evidence="2" id="KW-1185">Reference proteome</keyword>
<dbReference type="EMBL" id="JXJN01014017">
    <property type="status" value="NOT_ANNOTATED_CDS"/>
    <property type="molecule type" value="Genomic_DNA"/>
</dbReference>
<dbReference type="VEuPathDB" id="VectorBase:GPPI029658"/>
<accession>A0A1B0BGW3</accession>
<organism evidence="1 2">
    <name type="scientific">Glossina palpalis gambiensis</name>
    <dbReference type="NCBI Taxonomy" id="67801"/>
    <lineage>
        <taxon>Eukaryota</taxon>
        <taxon>Metazoa</taxon>
        <taxon>Ecdysozoa</taxon>
        <taxon>Arthropoda</taxon>
        <taxon>Hexapoda</taxon>
        <taxon>Insecta</taxon>
        <taxon>Pterygota</taxon>
        <taxon>Neoptera</taxon>
        <taxon>Endopterygota</taxon>
        <taxon>Diptera</taxon>
        <taxon>Brachycera</taxon>
        <taxon>Muscomorpha</taxon>
        <taxon>Hippoboscoidea</taxon>
        <taxon>Glossinidae</taxon>
        <taxon>Glossina</taxon>
    </lineage>
</organism>
<dbReference type="EnsemblMetazoa" id="GPPI029658-RA">
    <property type="protein sequence ID" value="GPPI029658-PA"/>
    <property type="gene ID" value="GPPI029658"/>
</dbReference>